<evidence type="ECO:0000313" key="7">
    <source>
        <dbReference type="EMBL" id="KAF7672660.1"/>
    </source>
</evidence>
<feature type="transmembrane region" description="Helical" evidence="4">
    <location>
        <begin position="1455"/>
        <end position="1476"/>
    </location>
</feature>
<sequence>MHERSDPSWSKPLCLSASYPQLARFSLPSTTHITVPVPLSVANGSFSLVSHENTSGPPYAILSHTWSENNEDEVSYDDLRNETGREKSGYAKLKFCAEQAAKDGLEHFWVDTCCIDKSSSAELSEAITSMFRWYKNSATCYVYLADVTTKKRRGGRESPDHEMPSVTWMSAFRNSRWFTRGWTLQELLAPRNVLFFSRDGELLGDKFSLEQHIHDVTHIPIPALRGAPLHSFSVDDRMSWAATRITKKEEDRAYSLLGIFGVSMVPIYGELQAAAFRRLRKEITEVKQDQSSPSDNGKRQALMDSLRFDQIDARYATIKNAHAKTCKWLLRKSEHTEWLDPTRLSHHHGFLWIKGKPGTGKSTLMKFAFGQASKSRKSSIVIAFFFNARGETLEKTIIGMYRSLLLQLLEKIPTLQCNSGSLSLVPSSISADYQWTRHSLEDQLQQAVLSLGDTPVMCFIDALDECEQWQVRNMISFFENLGELAVSSGRSFRVCLSSRHYPEVTIRRGITLVLEGQEGHTQDINNYLESTLKIGISASAQKIRKDLQEKSSGVFMWIVLVVDILNKEYDGGRMHALERRLKQIPADLHALFQDILTRDSNDKDELILCLQWVLFAKQPLQPEQLYLAILAGTEPDALATQHDQEVTLETIRKFLLRSSKGLTEITKTKNKKVQFIHESVRDFLLKENGLSKIWPEFADNFQGQSHDRLKQCCLNYISIDVATPLMLPDELPAAISSSSKNLRKLAAETFLFLEYAVHNVLYHADTAEDGGISQTDFLNSFPLLQWVKLDNLLEKHEIRRHKQGVSLLYILAELNMVNLIRVLGSASCCMQVEDERYGCPLLAAVAMNRKEAVEMFLESIEVQPKYSNLVTAVGGRQVQDRPDRRHATRNLTYSKSKDVVGNAIDFHNDRVIARAIASGKFQIDSQNSSAKSILQWASGNGFETLVKLLLDGDSTLVDSTGAGVYNPLHIAAREGHSGVIEVLLEAGADIDAAKASETALHIATYEGHKETVALLLDKGAEVNALTAYKSNAIQVASSKGNKEILELLLDKGADVNAIAVEGDTALQKASADGHKEIVEFLIDRGADVNAKGHFYGTGIQAASRNGHKEILELLIEKGGDVNIQGGQLGNAIQAASYKGHKECLELLLDKGVDINVQGGPYGNIFTGSYHNALEAACVDGHREIVELLLDKGAGIGNALERASRYGHKEVVKLLLDKGAADIGNALQAASYEDHTEIVELLLERGYRIHLLSKSANRLTLTQIYIFALYTFSIGFVFSAAVVNNGLGLTTDGSCKASVMLCLMFYAASKVSMYLFLVERAHVLRAPYAPRYKDLLWLLSTITIVVCLGAICIAGIVSPKYVLSEVDGRCRIGLQRYAAIPLLTCDIVINLYLTAVFIYLLSPLVKDNTSSGTGVVNRVTLCISKTLGRVQQKATMDLHRSNKALVKRVETLLQKTLIGCVLVILPTAGNLAAICILVGKELAFICLTLCTFDVTWAAIVFHWLTIVGTDENEGATPAPQSRQSGNQQPGMPLQLQTEPVRKKPTLLTPTDLDLLSIDAKDDGGTKTINRFDFGLSQTATPSHCGPSSQPDSHWKDSGHSTLVSDMNMSNNAVDPR</sequence>
<evidence type="ECO:0000313" key="8">
    <source>
        <dbReference type="Proteomes" id="UP000596902"/>
    </source>
</evidence>
<dbReference type="PROSITE" id="PS50088">
    <property type="entry name" value="ANK_REPEAT"/>
    <property type="match status" value="6"/>
</dbReference>
<feature type="repeat" description="ANK" evidence="2">
    <location>
        <begin position="1127"/>
        <end position="1159"/>
    </location>
</feature>
<feature type="compositionally biased region" description="Polar residues" evidence="3">
    <location>
        <begin position="1598"/>
        <end position="1615"/>
    </location>
</feature>
<keyword evidence="2" id="KW-0040">ANK repeat</keyword>
<dbReference type="SUPFAM" id="SSF48403">
    <property type="entry name" value="Ankyrin repeat"/>
    <property type="match status" value="1"/>
</dbReference>
<keyword evidence="1" id="KW-0677">Repeat</keyword>
<proteinExistence type="predicted"/>
<dbReference type="PANTHER" id="PTHR10622">
    <property type="entry name" value="HET DOMAIN-CONTAINING PROTEIN"/>
    <property type="match status" value="1"/>
</dbReference>
<feature type="region of interest" description="Disordered" evidence="3">
    <location>
        <begin position="1578"/>
        <end position="1615"/>
    </location>
</feature>
<evidence type="ECO:0000256" key="1">
    <source>
        <dbReference type="ARBA" id="ARBA00022737"/>
    </source>
</evidence>
<dbReference type="Pfam" id="PF12796">
    <property type="entry name" value="Ank_2"/>
    <property type="match status" value="3"/>
</dbReference>
<dbReference type="InterPro" id="IPR002110">
    <property type="entry name" value="Ankyrin_rpt"/>
</dbReference>
<keyword evidence="4" id="KW-1133">Transmembrane helix</keyword>
<evidence type="ECO:0000259" key="5">
    <source>
        <dbReference type="Pfam" id="PF06985"/>
    </source>
</evidence>
<dbReference type="PRINTS" id="PR01415">
    <property type="entry name" value="ANKYRIN"/>
</dbReference>
<feature type="compositionally biased region" description="Polar residues" evidence="3">
    <location>
        <begin position="1578"/>
        <end position="1590"/>
    </location>
</feature>
<organism evidence="7 8">
    <name type="scientific">Alternaria burnsii</name>
    <dbReference type="NCBI Taxonomy" id="1187904"/>
    <lineage>
        <taxon>Eukaryota</taxon>
        <taxon>Fungi</taxon>
        <taxon>Dikarya</taxon>
        <taxon>Ascomycota</taxon>
        <taxon>Pezizomycotina</taxon>
        <taxon>Dothideomycetes</taxon>
        <taxon>Pleosporomycetidae</taxon>
        <taxon>Pleosporales</taxon>
        <taxon>Pleosporineae</taxon>
        <taxon>Pleosporaceae</taxon>
        <taxon>Alternaria</taxon>
        <taxon>Alternaria sect. Alternaria</taxon>
    </lineage>
</organism>
<reference evidence="7" key="2">
    <citation type="submission" date="2020-08" db="EMBL/GenBank/DDBJ databases">
        <title>Draft Genome Sequence of Cumin Blight Pathogen Alternaria burnsii.</title>
        <authorList>
            <person name="Feng Z."/>
        </authorList>
    </citation>
    <scope>NUCLEOTIDE SEQUENCE</scope>
    <source>
        <strain evidence="7">CBS107.38</strain>
    </source>
</reference>
<dbReference type="Pfam" id="PF24883">
    <property type="entry name" value="NPHP3_N"/>
    <property type="match status" value="1"/>
</dbReference>
<dbReference type="EMBL" id="JAAABM010000015">
    <property type="protein sequence ID" value="KAF7672660.1"/>
    <property type="molecule type" value="Genomic_DNA"/>
</dbReference>
<feature type="transmembrane region" description="Helical" evidence="4">
    <location>
        <begin position="1483"/>
        <end position="1503"/>
    </location>
</feature>
<keyword evidence="8" id="KW-1185">Reference proteome</keyword>
<comment type="caution">
    <text evidence="7">The sequence shown here is derived from an EMBL/GenBank/DDBJ whole genome shotgun (WGS) entry which is preliminary data.</text>
</comment>
<feature type="transmembrane region" description="Helical" evidence="4">
    <location>
        <begin position="1336"/>
        <end position="1356"/>
    </location>
</feature>
<feature type="domain" description="Nephrocystin 3-like N-terminal" evidence="6">
    <location>
        <begin position="325"/>
        <end position="499"/>
    </location>
</feature>
<dbReference type="GeneID" id="62207386"/>
<feature type="transmembrane region" description="Helical" evidence="4">
    <location>
        <begin position="1377"/>
        <end position="1400"/>
    </location>
</feature>
<protein>
    <recommendedName>
        <fullName evidence="9">Heterokaryon incompatibility domain-containing protein</fullName>
    </recommendedName>
</protein>
<dbReference type="InterPro" id="IPR036770">
    <property type="entry name" value="Ankyrin_rpt-contain_sf"/>
</dbReference>
<dbReference type="Gene3D" id="3.40.50.300">
    <property type="entry name" value="P-loop containing nucleotide triphosphate hydrolases"/>
    <property type="match status" value="1"/>
</dbReference>
<dbReference type="InterPro" id="IPR056884">
    <property type="entry name" value="NPHP3-like_N"/>
</dbReference>
<feature type="domain" description="Heterokaryon incompatibility" evidence="5">
    <location>
        <begin position="59"/>
        <end position="186"/>
    </location>
</feature>
<name>A0A8H7EAL0_9PLEO</name>
<dbReference type="Proteomes" id="UP000596902">
    <property type="component" value="Unassembled WGS sequence"/>
</dbReference>
<dbReference type="InterPro" id="IPR027417">
    <property type="entry name" value="P-loop_NTPase"/>
</dbReference>
<keyword evidence="4" id="KW-0812">Transmembrane</keyword>
<feature type="transmembrane region" description="Helical" evidence="4">
    <location>
        <begin position="1298"/>
        <end position="1316"/>
    </location>
</feature>
<evidence type="ECO:0008006" key="9">
    <source>
        <dbReference type="Google" id="ProtNLM"/>
    </source>
</evidence>
<reference evidence="7" key="1">
    <citation type="submission" date="2020-01" db="EMBL/GenBank/DDBJ databases">
        <authorList>
            <person name="Feng Z.H.Z."/>
        </authorList>
    </citation>
    <scope>NUCLEOTIDE SEQUENCE</scope>
    <source>
        <strain evidence="7">CBS107.38</strain>
    </source>
</reference>
<feature type="repeat" description="ANK" evidence="2">
    <location>
        <begin position="1028"/>
        <end position="1060"/>
    </location>
</feature>
<dbReference type="PANTHER" id="PTHR10622:SF13">
    <property type="entry name" value="NACHT DOMAIN-CONTAINING PROTEIN"/>
    <property type="match status" value="1"/>
</dbReference>
<dbReference type="Pfam" id="PF00023">
    <property type="entry name" value="Ank"/>
    <property type="match status" value="1"/>
</dbReference>
<dbReference type="SMART" id="SM00248">
    <property type="entry name" value="ANK"/>
    <property type="match status" value="9"/>
</dbReference>
<dbReference type="Gene3D" id="1.25.40.20">
    <property type="entry name" value="Ankyrin repeat-containing domain"/>
    <property type="match status" value="2"/>
</dbReference>
<feature type="region of interest" description="Disordered" evidence="3">
    <location>
        <begin position="1511"/>
        <end position="1541"/>
    </location>
</feature>
<dbReference type="PROSITE" id="PS50297">
    <property type="entry name" value="ANK_REP_REGION"/>
    <property type="match status" value="5"/>
</dbReference>
<dbReference type="SUPFAM" id="SSF52540">
    <property type="entry name" value="P-loop containing nucleoside triphosphate hydrolases"/>
    <property type="match status" value="1"/>
</dbReference>
<keyword evidence="4" id="KW-0472">Membrane</keyword>
<dbReference type="RefSeq" id="XP_038783010.1">
    <property type="nucleotide sequence ID" value="XM_038934208.1"/>
</dbReference>
<accession>A0A8H7EAL0</accession>
<feature type="transmembrane region" description="Helical" evidence="4">
    <location>
        <begin position="1263"/>
        <end position="1286"/>
    </location>
</feature>
<feature type="repeat" description="ANK" evidence="2">
    <location>
        <begin position="1061"/>
        <end position="1093"/>
    </location>
</feature>
<evidence type="ECO:0000256" key="2">
    <source>
        <dbReference type="PROSITE-ProRule" id="PRU00023"/>
    </source>
</evidence>
<dbReference type="InterPro" id="IPR010730">
    <property type="entry name" value="HET"/>
</dbReference>
<gene>
    <name evidence="7" type="ORF">GT037_009161</name>
</gene>
<evidence type="ECO:0000256" key="4">
    <source>
        <dbReference type="SAM" id="Phobius"/>
    </source>
</evidence>
<feature type="compositionally biased region" description="Polar residues" evidence="3">
    <location>
        <begin position="1517"/>
        <end position="1536"/>
    </location>
</feature>
<dbReference type="Pfam" id="PF06985">
    <property type="entry name" value="HET"/>
    <property type="match status" value="1"/>
</dbReference>
<evidence type="ECO:0000259" key="6">
    <source>
        <dbReference type="Pfam" id="PF24883"/>
    </source>
</evidence>
<evidence type="ECO:0000256" key="3">
    <source>
        <dbReference type="SAM" id="MobiDB-lite"/>
    </source>
</evidence>
<feature type="repeat" description="ANK" evidence="2">
    <location>
        <begin position="963"/>
        <end position="995"/>
    </location>
</feature>
<feature type="repeat" description="ANK" evidence="2">
    <location>
        <begin position="995"/>
        <end position="1027"/>
    </location>
</feature>
<feature type="repeat" description="ANK" evidence="2">
    <location>
        <begin position="1097"/>
        <end position="1126"/>
    </location>
</feature>